<gene>
    <name evidence="1" type="ORF">PCANC_07224</name>
</gene>
<evidence type="ECO:0000313" key="1">
    <source>
        <dbReference type="EMBL" id="PLW53538.1"/>
    </source>
</evidence>
<keyword evidence="2" id="KW-1185">Reference proteome</keyword>
<dbReference type="EMBL" id="PGCJ01000060">
    <property type="protein sequence ID" value="PLW53538.1"/>
    <property type="molecule type" value="Genomic_DNA"/>
</dbReference>
<reference evidence="1 2" key="1">
    <citation type="submission" date="2017-11" db="EMBL/GenBank/DDBJ databases">
        <title>De novo assembly and phasing of dikaryotic genomes from two isolates of Puccinia coronata f. sp. avenae, the causal agent of oat crown rust.</title>
        <authorList>
            <person name="Miller M.E."/>
            <person name="Zhang Y."/>
            <person name="Omidvar V."/>
            <person name="Sperschneider J."/>
            <person name="Schwessinger B."/>
            <person name="Raley C."/>
            <person name="Palmer J.M."/>
            <person name="Garnica D."/>
            <person name="Upadhyaya N."/>
            <person name="Rathjen J."/>
            <person name="Taylor J.M."/>
            <person name="Park R.F."/>
            <person name="Dodds P.N."/>
            <person name="Hirsch C.D."/>
            <person name="Kianian S.F."/>
            <person name="Figueroa M."/>
        </authorList>
    </citation>
    <scope>NUCLEOTIDE SEQUENCE [LARGE SCALE GENOMIC DNA]</scope>
    <source>
        <strain evidence="1">12NC29</strain>
    </source>
</reference>
<comment type="caution">
    <text evidence="1">The sequence shown here is derived from an EMBL/GenBank/DDBJ whole genome shotgun (WGS) entry which is preliminary data.</text>
</comment>
<proteinExistence type="predicted"/>
<organism evidence="1 2">
    <name type="scientific">Puccinia coronata f. sp. avenae</name>
    <dbReference type="NCBI Taxonomy" id="200324"/>
    <lineage>
        <taxon>Eukaryota</taxon>
        <taxon>Fungi</taxon>
        <taxon>Dikarya</taxon>
        <taxon>Basidiomycota</taxon>
        <taxon>Pucciniomycotina</taxon>
        <taxon>Pucciniomycetes</taxon>
        <taxon>Pucciniales</taxon>
        <taxon>Pucciniaceae</taxon>
        <taxon>Puccinia</taxon>
    </lineage>
</organism>
<accession>A0A2N5VU53</accession>
<evidence type="ECO:0000313" key="2">
    <source>
        <dbReference type="Proteomes" id="UP000235388"/>
    </source>
</evidence>
<dbReference type="AlphaFoldDB" id="A0A2N5VU53"/>
<dbReference type="Proteomes" id="UP000235388">
    <property type="component" value="Unassembled WGS sequence"/>
</dbReference>
<sequence>MLFFFTGPIFNSDPTFLLVDQLALHGPSVIVGNIIMAFSIQNTLHTFQKAKKMAIGQAEISFTSDSEKENQAGSIKSIY</sequence>
<name>A0A2N5VU53_9BASI</name>
<protein>
    <submittedName>
        <fullName evidence="1">Uncharacterized protein</fullName>
    </submittedName>
</protein>